<dbReference type="EMBL" id="MCBS01024165">
    <property type="protein sequence ID" value="RKF74018.1"/>
    <property type="molecule type" value="Genomic_DNA"/>
</dbReference>
<reference evidence="1 2" key="1">
    <citation type="journal article" date="2018" name="BMC Genomics">
        <title>Comparative genome analyses reveal sequence features reflecting distinct modes of host-adaptation between dicot and monocot powdery mildew.</title>
        <authorList>
            <person name="Wu Y."/>
            <person name="Ma X."/>
            <person name="Pan Z."/>
            <person name="Kale S.D."/>
            <person name="Song Y."/>
            <person name="King H."/>
            <person name="Zhang Q."/>
            <person name="Presley C."/>
            <person name="Deng X."/>
            <person name="Wei C.I."/>
            <person name="Xiao S."/>
        </authorList>
    </citation>
    <scope>NUCLEOTIDE SEQUENCE [LARGE SCALE GENOMIC DNA]</scope>
    <source>
        <strain evidence="1">UMSG1</strain>
    </source>
</reference>
<name>A0A420IHI6_9PEZI</name>
<sequence length="144" mass="17342">MPPVRIYNQENSDFQIENWGQRIKIPKDELTTPVVNSFILWRIYMFNSLKFTDYDLWELFRDDFDSRKKEHFDKAEKEVTTNLRTFLRQSDVFVMLKSGALINQELYNVVENPDYHEWTHDEFQQQLNRNGTFNSSQNPSVNPI</sequence>
<organism evidence="1 2">
    <name type="scientific">Golovinomyces cichoracearum</name>
    <dbReference type="NCBI Taxonomy" id="62708"/>
    <lineage>
        <taxon>Eukaryota</taxon>
        <taxon>Fungi</taxon>
        <taxon>Dikarya</taxon>
        <taxon>Ascomycota</taxon>
        <taxon>Pezizomycotina</taxon>
        <taxon>Leotiomycetes</taxon>
        <taxon>Erysiphales</taxon>
        <taxon>Erysiphaceae</taxon>
        <taxon>Golovinomyces</taxon>
    </lineage>
</organism>
<dbReference type="Proteomes" id="UP000285326">
    <property type="component" value="Unassembled WGS sequence"/>
</dbReference>
<evidence type="ECO:0000313" key="1">
    <source>
        <dbReference type="EMBL" id="RKF74018.1"/>
    </source>
</evidence>
<gene>
    <name evidence="1" type="ORF">GcM1_241046</name>
</gene>
<accession>A0A420IHI6</accession>
<protein>
    <submittedName>
        <fullName evidence="1">Uncharacterized protein</fullName>
    </submittedName>
</protein>
<dbReference type="AlphaFoldDB" id="A0A420IHI6"/>
<proteinExistence type="predicted"/>
<comment type="caution">
    <text evidence="1">The sequence shown here is derived from an EMBL/GenBank/DDBJ whole genome shotgun (WGS) entry which is preliminary data.</text>
</comment>
<evidence type="ECO:0000313" key="2">
    <source>
        <dbReference type="Proteomes" id="UP000285326"/>
    </source>
</evidence>